<sequence length="71" mass="7844">MNTCAFLLILAAQIYADGMEGPTAFVYIRKYNDVFEEYANGELRLGSARLCIGTMPTFPASVIAQYQGFPI</sequence>
<feature type="chain" id="PRO_5040119586" evidence="1">
    <location>
        <begin position="17"/>
        <end position="71"/>
    </location>
</feature>
<dbReference type="AlphaFoldDB" id="A0A9Q1E462"/>
<feature type="signal peptide" evidence="1">
    <location>
        <begin position="1"/>
        <end position="16"/>
    </location>
</feature>
<evidence type="ECO:0000256" key="1">
    <source>
        <dbReference type="SAM" id="SignalP"/>
    </source>
</evidence>
<dbReference type="EMBL" id="JAFJMO010000001">
    <property type="protein sequence ID" value="KAJ8289308.1"/>
    <property type="molecule type" value="Genomic_DNA"/>
</dbReference>
<organism evidence="2 3">
    <name type="scientific">Conger conger</name>
    <name type="common">Conger eel</name>
    <name type="synonym">Muraena conger</name>
    <dbReference type="NCBI Taxonomy" id="82655"/>
    <lineage>
        <taxon>Eukaryota</taxon>
        <taxon>Metazoa</taxon>
        <taxon>Chordata</taxon>
        <taxon>Craniata</taxon>
        <taxon>Vertebrata</taxon>
        <taxon>Euteleostomi</taxon>
        <taxon>Actinopterygii</taxon>
        <taxon>Neopterygii</taxon>
        <taxon>Teleostei</taxon>
        <taxon>Anguilliformes</taxon>
        <taxon>Congridae</taxon>
        <taxon>Conger</taxon>
    </lineage>
</organism>
<reference evidence="2" key="1">
    <citation type="journal article" date="2023" name="Science">
        <title>Genome structures resolve the early diversification of teleost fishes.</title>
        <authorList>
            <person name="Parey E."/>
            <person name="Louis A."/>
            <person name="Montfort J."/>
            <person name="Bouchez O."/>
            <person name="Roques C."/>
            <person name="Iampietro C."/>
            <person name="Lluch J."/>
            <person name="Castinel A."/>
            <person name="Donnadieu C."/>
            <person name="Desvignes T."/>
            <person name="Floi Bucao C."/>
            <person name="Jouanno E."/>
            <person name="Wen M."/>
            <person name="Mejri S."/>
            <person name="Dirks R."/>
            <person name="Jansen H."/>
            <person name="Henkel C."/>
            <person name="Chen W.J."/>
            <person name="Zahm M."/>
            <person name="Cabau C."/>
            <person name="Klopp C."/>
            <person name="Thompson A.W."/>
            <person name="Robinson-Rechavi M."/>
            <person name="Braasch I."/>
            <person name="Lecointre G."/>
            <person name="Bobe J."/>
            <person name="Postlethwait J.H."/>
            <person name="Berthelot C."/>
            <person name="Roest Crollius H."/>
            <person name="Guiguen Y."/>
        </authorList>
    </citation>
    <scope>NUCLEOTIDE SEQUENCE</scope>
    <source>
        <strain evidence="2">Concon-B</strain>
    </source>
</reference>
<proteinExistence type="predicted"/>
<dbReference type="Proteomes" id="UP001152803">
    <property type="component" value="Unassembled WGS sequence"/>
</dbReference>
<comment type="caution">
    <text evidence="2">The sequence shown here is derived from an EMBL/GenBank/DDBJ whole genome shotgun (WGS) entry which is preliminary data.</text>
</comment>
<evidence type="ECO:0000313" key="3">
    <source>
        <dbReference type="Proteomes" id="UP001152803"/>
    </source>
</evidence>
<evidence type="ECO:0000313" key="2">
    <source>
        <dbReference type="EMBL" id="KAJ8289308.1"/>
    </source>
</evidence>
<keyword evidence="3" id="KW-1185">Reference proteome</keyword>
<name>A0A9Q1E462_CONCO</name>
<accession>A0A9Q1E462</accession>
<gene>
    <name evidence="2" type="ORF">COCON_G00019670</name>
</gene>
<protein>
    <submittedName>
        <fullName evidence="2">Uncharacterized protein</fullName>
    </submittedName>
</protein>
<keyword evidence="1" id="KW-0732">Signal</keyword>